<feature type="transmembrane region" description="Helical" evidence="1">
    <location>
        <begin position="29"/>
        <end position="47"/>
    </location>
</feature>
<dbReference type="Proteomes" id="UP000219356">
    <property type="component" value="Unassembled WGS sequence"/>
</dbReference>
<accession>A0A285NM92</accession>
<keyword evidence="1" id="KW-0812">Transmembrane</keyword>
<gene>
    <name evidence="2" type="ORF">SAMN05421503_1498</name>
</gene>
<dbReference type="EMBL" id="OBEK01000002">
    <property type="protein sequence ID" value="SNZ10043.1"/>
    <property type="molecule type" value="Genomic_DNA"/>
</dbReference>
<protein>
    <submittedName>
        <fullName evidence="2">Uncharacterized protein</fullName>
    </submittedName>
</protein>
<evidence type="ECO:0000313" key="2">
    <source>
        <dbReference type="EMBL" id="SNZ10043.1"/>
    </source>
</evidence>
<reference evidence="3" key="1">
    <citation type="submission" date="2017-09" db="EMBL/GenBank/DDBJ databases">
        <authorList>
            <person name="Varghese N."/>
            <person name="Submissions S."/>
        </authorList>
    </citation>
    <scope>NUCLEOTIDE SEQUENCE [LARGE SCALE GENOMIC DNA]</scope>
    <source>
        <strain evidence="3">CGMCC 1.8913</strain>
    </source>
</reference>
<evidence type="ECO:0000313" key="3">
    <source>
        <dbReference type="Proteomes" id="UP000219356"/>
    </source>
</evidence>
<keyword evidence="3" id="KW-1185">Reference proteome</keyword>
<name>A0A285NM92_9BACI</name>
<dbReference type="AlphaFoldDB" id="A0A285NM92"/>
<keyword evidence="1" id="KW-0472">Membrane</keyword>
<evidence type="ECO:0000256" key="1">
    <source>
        <dbReference type="SAM" id="Phobius"/>
    </source>
</evidence>
<sequence>MKYFVTIVYAIFFFYFVDKADFEKNWVYLITVGPLFMGSTLALLTMMDKKKTK</sequence>
<organism evidence="2 3">
    <name type="scientific">Terribacillus aidingensis</name>
    <dbReference type="NCBI Taxonomy" id="586416"/>
    <lineage>
        <taxon>Bacteria</taxon>
        <taxon>Bacillati</taxon>
        <taxon>Bacillota</taxon>
        <taxon>Bacilli</taxon>
        <taxon>Bacillales</taxon>
        <taxon>Bacillaceae</taxon>
        <taxon>Terribacillus</taxon>
    </lineage>
</organism>
<dbReference type="RefSeq" id="WP_179636896.1">
    <property type="nucleotide sequence ID" value="NZ_OBEK01000002.1"/>
</dbReference>
<proteinExistence type="predicted"/>
<keyword evidence="1" id="KW-1133">Transmembrane helix</keyword>